<accession>A0ABQ1KPW9</accession>
<evidence type="ECO:0000313" key="2">
    <source>
        <dbReference type="Proteomes" id="UP000645462"/>
    </source>
</evidence>
<evidence type="ECO:0000313" key="1">
    <source>
        <dbReference type="EMBL" id="GGC01567.1"/>
    </source>
</evidence>
<proteinExistence type="predicted"/>
<name>A0ABQ1KPW9_9RHOB</name>
<gene>
    <name evidence="1" type="ORF">GCM10011363_17700</name>
</gene>
<sequence>MAVSRQPGRMGARVVAPQQEGAGLVVQRIEHLGYQLLPAQPPMSARVAGRHREHIVQEQDALIGPEMQIAIGRCATDICLHLLEDIAQGPGQGSDAAIHRKRQTMRMSGRGIRVLPEDDHAHSIRVASLKGGKDLIVWRKNRSRLMRQ</sequence>
<reference evidence="2" key="1">
    <citation type="journal article" date="2019" name="Int. J. Syst. Evol. Microbiol.">
        <title>The Global Catalogue of Microorganisms (GCM) 10K type strain sequencing project: providing services to taxonomists for standard genome sequencing and annotation.</title>
        <authorList>
            <consortium name="The Broad Institute Genomics Platform"/>
            <consortium name="The Broad Institute Genome Sequencing Center for Infectious Disease"/>
            <person name="Wu L."/>
            <person name="Ma J."/>
        </authorList>
    </citation>
    <scope>NUCLEOTIDE SEQUENCE [LARGE SCALE GENOMIC DNA]</scope>
    <source>
        <strain evidence="2">CGMCC 1.12478</strain>
    </source>
</reference>
<dbReference type="EMBL" id="BMFC01000003">
    <property type="protein sequence ID" value="GGC01567.1"/>
    <property type="molecule type" value="Genomic_DNA"/>
</dbReference>
<comment type="caution">
    <text evidence="1">The sequence shown here is derived from an EMBL/GenBank/DDBJ whole genome shotgun (WGS) entry which is preliminary data.</text>
</comment>
<organism evidence="1 2">
    <name type="scientific">Marivita lacus</name>
    <dbReference type="NCBI Taxonomy" id="1323742"/>
    <lineage>
        <taxon>Bacteria</taxon>
        <taxon>Pseudomonadati</taxon>
        <taxon>Pseudomonadota</taxon>
        <taxon>Alphaproteobacteria</taxon>
        <taxon>Rhodobacterales</taxon>
        <taxon>Roseobacteraceae</taxon>
        <taxon>Marivita</taxon>
    </lineage>
</organism>
<protein>
    <submittedName>
        <fullName evidence="1">Uncharacterized protein</fullName>
    </submittedName>
</protein>
<keyword evidence="2" id="KW-1185">Reference proteome</keyword>
<dbReference type="Proteomes" id="UP000645462">
    <property type="component" value="Unassembled WGS sequence"/>
</dbReference>